<reference evidence="3" key="1">
    <citation type="submission" date="2022-06" db="EMBL/GenBank/DDBJ databases">
        <authorList>
            <person name="Berger JAMES D."/>
            <person name="Berger JAMES D."/>
        </authorList>
    </citation>
    <scope>NUCLEOTIDE SEQUENCE [LARGE SCALE GENOMIC DNA]</scope>
</reference>
<accession>A0AA85IYP3</accession>
<keyword evidence="3" id="KW-1185">Reference proteome</keyword>
<feature type="compositionally biased region" description="Polar residues" evidence="2">
    <location>
        <begin position="255"/>
        <end position="266"/>
    </location>
</feature>
<sequence>MPSVAQVNPNHMMNSSLNINPRPAPQLQHNRPGDCREWEDNENRLSKNWNVGLSGPPDRNNLLWNAPIGVTDTEDQLGGGALHRRQPATVSHQEAVWNSANTVHPSGGRPVLGGTRPILSAHNQPEVDTWDGDSSFMRSNMNPNGGMVSWDTSPNSMIGANWGNPGNSGLLNSMQTQLPSASDDIRRQHNYMGSISVTQGSDRLQVHPYSNTYRADLVKYLMSQGYKKEDAHAALIACNMEPEKALSELRERYSTNRTMTQPSDINRNYGVNGASSSSSSHTGTRNGPIHQLSNDTSSLSQLSLSSNNPTPSAQNHRLKQSGPCVTTQSNTNQLLSSMQPVANSQLMRQQITQQVRSALNLPLPNPLGVQINGNSSVGTCGGSLLGQPPPPSLSSVNLNTPILPSTNNAAHPLTGVGGGGLPPTTTLGPAKNINSNINNNINTNTTNNNRTPIGSAVAAFNQNPAKRSPRQLSIINSIIDLQKKHQSIQHQLTVYHNNPALRSQPQYADVFVELQGQMQQIETQLHAKRAQLNLARTQEPGAQSVVRPPLLPPNGADVADNSFPAIGTWMSPSPNCAENFDKTLTDGPGSKSNHFSRTGTTGKASNSNSSNSNWSPTWSTSVNNTSNLTNPTMRTNHAQWQQQQQQANNSNNNNNNNNCQIRPNLDNNMNFPVVKNNSVGGGSVHGVNEMQGQWLLVQPLIGLPGASSIHNLQNILSTHFKLTSFHVLNPNTNSVLIRLHTMEETVQLIKTFGDRLALEPLSDLDARVHLQQISLNTCSDGFTSSSSSSNQYNALSDIHTNWNNSNATTINNNNNNGQFYALNSMNNGNNNNSNKKPNHQISRFGITVCGNK</sequence>
<feature type="compositionally biased region" description="Polar residues" evidence="2">
    <location>
        <begin position="1"/>
        <end position="19"/>
    </location>
</feature>
<dbReference type="WBParaSite" id="TREG1_118180.1">
    <property type="protein sequence ID" value="TREG1_118180.1"/>
    <property type="gene ID" value="TREG1_118180"/>
</dbReference>
<dbReference type="InterPro" id="IPR009060">
    <property type="entry name" value="UBA-like_sf"/>
</dbReference>
<dbReference type="AlphaFoldDB" id="A0AA85IYP3"/>
<feature type="compositionally biased region" description="Low complexity" evidence="2">
    <location>
        <begin position="598"/>
        <end position="632"/>
    </location>
</feature>
<evidence type="ECO:0000313" key="4">
    <source>
        <dbReference type="WBParaSite" id="TREG1_118180.1"/>
    </source>
</evidence>
<reference evidence="4" key="2">
    <citation type="submission" date="2023-11" db="UniProtKB">
        <authorList>
            <consortium name="WormBaseParasite"/>
        </authorList>
    </citation>
    <scope>IDENTIFICATION</scope>
</reference>
<feature type="coiled-coil region" evidence="1">
    <location>
        <begin position="511"/>
        <end position="538"/>
    </location>
</feature>
<evidence type="ECO:0008006" key="5">
    <source>
        <dbReference type="Google" id="ProtNLM"/>
    </source>
</evidence>
<feature type="region of interest" description="Disordered" evidence="2">
    <location>
        <begin position="538"/>
        <end position="559"/>
    </location>
</feature>
<feature type="compositionally biased region" description="Low complexity" evidence="2">
    <location>
        <begin position="291"/>
        <end position="312"/>
    </location>
</feature>
<evidence type="ECO:0000256" key="2">
    <source>
        <dbReference type="SAM" id="MobiDB-lite"/>
    </source>
</evidence>
<proteinExistence type="predicted"/>
<dbReference type="SUPFAM" id="SSF46934">
    <property type="entry name" value="UBA-like"/>
    <property type="match status" value="1"/>
</dbReference>
<evidence type="ECO:0000256" key="1">
    <source>
        <dbReference type="SAM" id="Coils"/>
    </source>
</evidence>
<feature type="region of interest" description="Disordered" evidence="2">
    <location>
        <begin position="254"/>
        <end position="329"/>
    </location>
</feature>
<feature type="compositionally biased region" description="Low complexity" evidence="2">
    <location>
        <begin position="639"/>
        <end position="660"/>
    </location>
</feature>
<name>A0AA85IYP3_TRIRE</name>
<evidence type="ECO:0000313" key="3">
    <source>
        <dbReference type="Proteomes" id="UP000050795"/>
    </source>
</evidence>
<protein>
    <recommendedName>
        <fullName evidence="5">UBA domain-containing protein</fullName>
    </recommendedName>
</protein>
<keyword evidence="1" id="KW-0175">Coiled coil</keyword>
<feature type="region of interest" description="Disordered" evidence="2">
    <location>
        <begin position="577"/>
        <end position="666"/>
    </location>
</feature>
<organism evidence="3 4">
    <name type="scientific">Trichobilharzia regenti</name>
    <name type="common">Nasal bird schistosome</name>
    <dbReference type="NCBI Taxonomy" id="157069"/>
    <lineage>
        <taxon>Eukaryota</taxon>
        <taxon>Metazoa</taxon>
        <taxon>Spiralia</taxon>
        <taxon>Lophotrochozoa</taxon>
        <taxon>Platyhelminthes</taxon>
        <taxon>Trematoda</taxon>
        <taxon>Digenea</taxon>
        <taxon>Strigeidida</taxon>
        <taxon>Schistosomatoidea</taxon>
        <taxon>Schistosomatidae</taxon>
        <taxon>Trichobilharzia</taxon>
    </lineage>
</organism>
<feature type="region of interest" description="Disordered" evidence="2">
    <location>
        <begin position="1"/>
        <end position="39"/>
    </location>
</feature>
<dbReference type="Proteomes" id="UP000050795">
    <property type="component" value="Unassembled WGS sequence"/>
</dbReference>